<dbReference type="InterPro" id="IPR011189">
    <property type="entry name" value="UCP_caspase_lke"/>
</dbReference>
<dbReference type="PATRIC" id="fig|423471.3.peg.4209"/>
<dbReference type="PANTHER" id="PTHR48104:SF30">
    <property type="entry name" value="METACASPASE-1"/>
    <property type="match status" value="1"/>
</dbReference>
<comment type="caution">
    <text evidence="3">The sequence shown here is derived from an EMBL/GenBank/DDBJ whole genome shotgun (WGS) entry which is preliminary data.</text>
</comment>
<evidence type="ECO:0000313" key="3">
    <source>
        <dbReference type="EMBL" id="EHJ10745.1"/>
    </source>
</evidence>
<dbReference type="RefSeq" id="WP_007312383.1">
    <property type="nucleotide sequence ID" value="NZ_AESD01000679.1"/>
</dbReference>
<dbReference type="EMBL" id="AESD01000679">
    <property type="protein sequence ID" value="EHJ10745.1"/>
    <property type="molecule type" value="Genomic_DNA"/>
</dbReference>
<dbReference type="MEROPS" id="C14.A05"/>
<dbReference type="InterPro" id="IPR050452">
    <property type="entry name" value="Metacaspase"/>
</dbReference>
<sequence>MKWDRRTFLQTLLTWGVAQESLKWLYPNRKVQKYYQTLAEPTSRKLALLVGINDYGQRYNLKGCITDVELQKDLLIHRFGFNPQDILTLTDKEATSQGIETAFVEHLIKQAKAGDVVIFHFSGYGNYINVPSELIPNSNKQLAGIIPQDGIRLKIGKPSTKNILGETLRLLGRALSTEKVTMVFDTSYYSSGQTLQGNLRIRSFPYTSDSIDPEELTFQAKLQEKLPKNKASTEPGVILTATGSQQVATEMKGNGFSAGLFTYVLTQNLWSTAPASSINITLNKTTEQILPIMGGEQQPQQENSSTKPLFAYYLLPTTNKGAEGFISKVKDADTAIVNLTGFPVNIIGHYGINSVFNVITNQSSSSVPLQLRSRNGLEATVRRLSPEQSANSPLKVGQLLQESIRCLPTNIGLTIALDPQLQRIERVDATSAFSGIDIVSDVVSEGEEAVDCILGLRSFLGESSPQPQEKATYSLFLPGGFQLPNSTGKSGEAIKSAVGRLRPFLEKLLALKLWGLTVNQTSSKLPWRVTLEALEPQPYAIEKRQTTRATPTIAPPQTRDKNKDSVTQVQNFPGLPKVARGTRLRYQLENLGEKPLYYLILAINSNGQAMAYVPPYEEEGGAKTNEQPSIKPGIKNFVPPTSTGLTWTTSSIQGWEKVLAIAAITPFEKTLEALQKIPEFKGNKEQILTLDNPLAVAQALLKDLAVASSQTNTILEANPDSYILDVRAWSTLSFIYQVI</sequence>
<dbReference type="InterPro" id="IPR011600">
    <property type="entry name" value="Pept_C14_caspase"/>
</dbReference>
<dbReference type="PIRSF" id="PIRSF007398">
    <property type="entry name" value="Sll0148_caspase"/>
    <property type="match status" value="1"/>
</dbReference>
<reference evidence="3 4" key="1">
    <citation type="journal article" date="2011" name="Front. Microbiol.">
        <title>Two Strains of Crocosphaera watsonii with Highly Conserved Genomes are Distinguished by Strain-Specific Features.</title>
        <authorList>
            <person name="Bench S.R."/>
            <person name="Ilikchyan I.N."/>
            <person name="Tripp H.J."/>
            <person name="Zehr J.P."/>
        </authorList>
    </citation>
    <scope>NUCLEOTIDE SEQUENCE [LARGE SCALE GENOMIC DNA]</scope>
    <source>
        <strain evidence="3 4">WH 0003</strain>
    </source>
</reference>
<dbReference type="Proteomes" id="UP000003477">
    <property type="component" value="Unassembled WGS sequence"/>
</dbReference>
<name>G5JAP0_CROWT</name>
<feature type="region of interest" description="Disordered" evidence="1">
    <location>
        <begin position="545"/>
        <end position="572"/>
    </location>
</feature>
<dbReference type="SUPFAM" id="SSF52129">
    <property type="entry name" value="Caspase-like"/>
    <property type="match status" value="1"/>
</dbReference>
<dbReference type="GeneID" id="88767923"/>
<dbReference type="AlphaFoldDB" id="G5JAP0"/>
<protein>
    <submittedName>
        <fullName evidence="3">Peptidase C14, caspase catalytic subunit p20</fullName>
    </submittedName>
</protein>
<dbReference type="InterPro" id="IPR029030">
    <property type="entry name" value="Caspase-like_dom_sf"/>
</dbReference>
<dbReference type="GO" id="GO:0006508">
    <property type="term" value="P:proteolysis"/>
    <property type="evidence" value="ECO:0007669"/>
    <property type="project" value="InterPro"/>
</dbReference>
<dbReference type="GO" id="GO:0004197">
    <property type="term" value="F:cysteine-type endopeptidase activity"/>
    <property type="evidence" value="ECO:0007669"/>
    <property type="project" value="InterPro"/>
</dbReference>
<dbReference type="Gene3D" id="3.40.50.1460">
    <property type="match status" value="1"/>
</dbReference>
<evidence type="ECO:0000256" key="1">
    <source>
        <dbReference type="SAM" id="MobiDB-lite"/>
    </source>
</evidence>
<evidence type="ECO:0000259" key="2">
    <source>
        <dbReference type="Pfam" id="PF00656"/>
    </source>
</evidence>
<dbReference type="GO" id="GO:0005737">
    <property type="term" value="C:cytoplasm"/>
    <property type="evidence" value="ECO:0007669"/>
    <property type="project" value="TreeGrafter"/>
</dbReference>
<dbReference type="Pfam" id="PF00656">
    <property type="entry name" value="Peptidase_C14"/>
    <property type="match status" value="1"/>
</dbReference>
<accession>G5JAP0</accession>
<evidence type="ECO:0000313" key="4">
    <source>
        <dbReference type="Proteomes" id="UP000003477"/>
    </source>
</evidence>
<organism evidence="3 4">
    <name type="scientific">Crocosphaera watsonii WH 0003</name>
    <dbReference type="NCBI Taxonomy" id="423471"/>
    <lineage>
        <taxon>Bacteria</taxon>
        <taxon>Bacillati</taxon>
        <taxon>Cyanobacteriota</taxon>
        <taxon>Cyanophyceae</taxon>
        <taxon>Oscillatoriophycideae</taxon>
        <taxon>Chroococcales</taxon>
        <taxon>Aphanothecaceae</taxon>
        <taxon>Crocosphaera</taxon>
    </lineage>
</organism>
<gene>
    <name evidence="3" type="ORF">CWATWH0003_4502</name>
</gene>
<feature type="domain" description="Peptidase C14 caspase" evidence="2">
    <location>
        <begin position="44"/>
        <end position="309"/>
    </location>
</feature>
<proteinExistence type="predicted"/>
<dbReference type="PANTHER" id="PTHR48104">
    <property type="entry name" value="METACASPASE-4"/>
    <property type="match status" value="1"/>
</dbReference>